<keyword evidence="6 7" id="KW-0472">Membrane</keyword>
<dbReference type="KEGG" id="pchi:PC41400_15475"/>
<keyword evidence="2 7" id="KW-0813">Transport</keyword>
<keyword evidence="5 7" id="KW-1133">Transmembrane helix</keyword>
<evidence type="ECO:0000256" key="1">
    <source>
        <dbReference type="ARBA" id="ARBA00004651"/>
    </source>
</evidence>
<evidence type="ECO:0000256" key="3">
    <source>
        <dbReference type="ARBA" id="ARBA00022475"/>
    </source>
</evidence>
<reference evidence="10 11" key="1">
    <citation type="submission" date="2018-01" db="EMBL/GenBank/DDBJ databases">
        <title>The whole genome sequencing and assembly of Paenibacillus chitinolyticus KCCM 41400 strain.</title>
        <authorList>
            <person name="Kim J.-Y."/>
            <person name="Park M.-K."/>
            <person name="Lee Y.-J."/>
            <person name="Yi H."/>
            <person name="Bahn Y.-S."/>
            <person name="Kim J.F."/>
            <person name="Lee D.-W."/>
        </authorList>
    </citation>
    <scope>NUCLEOTIDE SEQUENCE [LARGE SCALE GENOMIC DNA]</scope>
    <source>
        <strain evidence="10 11">KCCM 41400</strain>
    </source>
</reference>
<evidence type="ECO:0000313" key="10">
    <source>
        <dbReference type="EMBL" id="QAV19004.1"/>
    </source>
</evidence>
<feature type="transmembrane region" description="Helical" evidence="7">
    <location>
        <begin position="220"/>
        <end position="246"/>
    </location>
</feature>
<keyword evidence="3" id="KW-1003">Cell membrane</keyword>
<dbReference type="InterPro" id="IPR035906">
    <property type="entry name" value="MetI-like_sf"/>
</dbReference>
<feature type="transmembrane region" description="Helical" evidence="7">
    <location>
        <begin position="266"/>
        <end position="288"/>
    </location>
</feature>
<dbReference type="OrthoDB" id="9797472at2"/>
<dbReference type="GO" id="GO:0055085">
    <property type="term" value="P:transmembrane transport"/>
    <property type="evidence" value="ECO:0007669"/>
    <property type="project" value="InterPro"/>
</dbReference>
<dbReference type="Proteomes" id="UP000288943">
    <property type="component" value="Chromosome"/>
</dbReference>
<dbReference type="EMBL" id="JAMDMJ010000029">
    <property type="protein sequence ID" value="MCY9598380.1"/>
    <property type="molecule type" value="Genomic_DNA"/>
</dbReference>
<dbReference type="GeneID" id="95376213"/>
<evidence type="ECO:0000256" key="6">
    <source>
        <dbReference type="ARBA" id="ARBA00023136"/>
    </source>
</evidence>
<dbReference type="InterPro" id="IPR000515">
    <property type="entry name" value="MetI-like"/>
</dbReference>
<comment type="subcellular location">
    <subcellularLocation>
        <location evidence="1 7">Cell membrane</location>
        <topology evidence="1 7">Multi-pass membrane protein</topology>
    </subcellularLocation>
</comment>
<evidence type="ECO:0000313" key="9">
    <source>
        <dbReference type="EMBL" id="MCY9598380.1"/>
    </source>
</evidence>
<evidence type="ECO:0000259" key="8">
    <source>
        <dbReference type="PROSITE" id="PS50928"/>
    </source>
</evidence>
<dbReference type="RefSeq" id="WP_042225714.1">
    <property type="nucleotide sequence ID" value="NZ_CP026520.1"/>
</dbReference>
<dbReference type="CDD" id="cd06261">
    <property type="entry name" value="TM_PBP2"/>
    <property type="match status" value="1"/>
</dbReference>
<dbReference type="SUPFAM" id="SSF161098">
    <property type="entry name" value="MetI-like"/>
    <property type="match status" value="1"/>
</dbReference>
<sequence>MKTAAEVNYVPEQLTRERSREPKQNRKIPGFVRQGDLPYYAALLIVSAIALSAVVPQWLAPYPPVEMNADALLQKPGAAHWLGTDYYGRDMLSLLIYGARDSLLFGAGSVVIGGAAGMLIGSLAGYIGGFVDGMLMRIIDVLMAIPSLLLSLAIAAALGPSLLNIVLAVSVSLVPKFARVVRSQVIGIKSRPYIAASRSIGAGGGHIFVKHVLPHVFSPLLVMGTIGIGSSILVGSALSFLGLGVLKEIPDWGTLLSQGRGYLTVAWWNATFPGLAITVLVLAVNLVGDRWRDALDPKQHAK</sequence>
<dbReference type="PANTHER" id="PTHR43386:SF25">
    <property type="entry name" value="PEPTIDE ABC TRANSPORTER PERMEASE PROTEIN"/>
    <property type="match status" value="1"/>
</dbReference>
<reference evidence="9 12" key="2">
    <citation type="submission" date="2022-05" db="EMBL/GenBank/DDBJ databases">
        <title>Genome Sequencing of Bee-Associated Microbes.</title>
        <authorList>
            <person name="Dunlap C."/>
        </authorList>
    </citation>
    <scope>NUCLEOTIDE SEQUENCE [LARGE SCALE GENOMIC DNA]</scope>
    <source>
        <strain evidence="9 12">NRRL B-23120</strain>
    </source>
</reference>
<keyword evidence="12" id="KW-1185">Reference proteome</keyword>
<proteinExistence type="inferred from homology"/>
<dbReference type="Proteomes" id="UP001527202">
    <property type="component" value="Unassembled WGS sequence"/>
</dbReference>
<accession>A0A410WXA0</accession>
<feature type="domain" description="ABC transmembrane type-1" evidence="8">
    <location>
        <begin position="99"/>
        <end position="288"/>
    </location>
</feature>
<dbReference type="PANTHER" id="PTHR43386">
    <property type="entry name" value="OLIGOPEPTIDE TRANSPORT SYSTEM PERMEASE PROTEIN APPC"/>
    <property type="match status" value="1"/>
</dbReference>
<comment type="similarity">
    <text evidence="7">Belongs to the binding-protein-dependent transport system permease family.</text>
</comment>
<evidence type="ECO:0000256" key="4">
    <source>
        <dbReference type="ARBA" id="ARBA00022692"/>
    </source>
</evidence>
<organism evidence="10 11">
    <name type="scientific">Paenibacillus chitinolyticus</name>
    <dbReference type="NCBI Taxonomy" id="79263"/>
    <lineage>
        <taxon>Bacteria</taxon>
        <taxon>Bacillati</taxon>
        <taxon>Bacillota</taxon>
        <taxon>Bacilli</taxon>
        <taxon>Bacillales</taxon>
        <taxon>Paenibacillaceae</taxon>
        <taxon>Paenibacillus</taxon>
    </lineage>
</organism>
<evidence type="ECO:0000313" key="11">
    <source>
        <dbReference type="Proteomes" id="UP000288943"/>
    </source>
</evidence>
<dbReference type="EMBL" id="CP026520">
    <property type="protein sequence ID" value="QAV19004.1"/>
    <property type="molecule type" value="Genomic_DNA"/>
</dbReference>
<evidence type="ECO:0000256" key="5">
    <source>
        <dbReference type="ARBA" id="ARBA00022989"/>
    </source>
</evidence>
<dbReference type="InterPro" id="IPR050366">
    <property type="entry name" value="BP-dependent_transpt_permease"/>
</dbReference>
<gene>
    <name evidence="9" type="ORF">M5X16_21770</name>
    <name evidence="10" type="ORF">PC41400_15475</name>
</gene>
<evidence type="ECO:0000256" key="2">
    <source>
        <dbReference type="ARBA" id="ARBA00022448"/>
    </source>
</evidence>
<dbReference type="GO" id="GO:0005886">
    <property type="term" value="C:plasma membrane"/>
    <property type="evidence" value="ECO:0007669"/>
    <property type="project" value="UniProtKB-SubCell"/>
</dbReference>
<evidence type="ECO:0000313" key="12">
    <source>
        <dbReference type="Proteomes" id="UP001527202"/>
    </source>
</evidence>
<dbReference type="PROSITE" id="PS50928">
    <property type="entry name" value="ABC_TM1"/>
    <property type="match status" value="1"/>
</dbReference>
<feature type="transmembrane region" description="Helical" evidence="7">
    <location>
        <begin position="37"/>
        <end position="59"/>
    </location>
</feature>
<protein>
    <submittedName>
        <fullName evidence="10">ABC transporter permease</fullName>
    </submittedName>
</protein>
<feature type="transmembrane region" description="Helical" evidence="7">
    <location>
        <begin position="103"/>
        <end position="126"/>
    </location>
</feature>
<keyword evidence="4 7" id="KW-0812">Transmembrane</keyword>
<evidence type="ECO:0000256" key="7">
    <source>
        <dbReference type="RuleBase" id="RU363032"/>
    </source>
</evidence>
<dbReference type="Pfam" id="PF00528">
    <property type="entry name" value="BPD_transp_1"/>
    <property type="match status" value="1"/>
</dbReference>
<dbReference type="Gene3D" id="1.10.3720.10">
    <property type="entry name" value="MetI-like"/>
    <property type="match status" value="1"/>
</dbReference>
<dbReference type="AlphaFoldDB" id="A0A410WXA0"/>
<name>A0A410WXA0_9BACL</name>